<dbReference type="EMBL" id="JNGW01000136">
    <property type="protein sequence ID" value="KDR50836.1"/>
    <property type="molecule type" value="Genomic_DNA"/>
</dbReference>
<reference evidence="1 2" key="1">
    <citation type="submission" date="2013-08" db="EMBL/GenBank/DDBJ databases">
        <authorList>
            <person name="Weinstock G."/>
            <person name="Sodergren E."/>
            <person name="Wylie T."/>
            <person name="Fulton L."/>
            <person name="Fulton R."/>
            <person name="Fronick C."/>
            <person name="O'Laughlin M."/>
            <person name="Godfrey J."/>
            <person name="Miner T."/>
            <person name="Herter B."/>
            <person name="Appelbaum E."/>
            <person name="Cordes M."/>
            <person name="Lek S."/>
            <person name="Wollam A."/>
            <person name="Pepin K.H."/>
            <person name="Palsikar V.B."/>
            <person name="Mitreva M."/>
            <person name="Wilson R.K."/>
        </authorList>
    </citation>
    <scope>NUCLEOTIDE SEQUENCE [LARGE SCALE GENOMIC DNA]</scope>
    <source>
        <strain evidence="1 2">ATCC 15930</strain>
    </source>
</reference>
<keyword evidence="2" id="KW-1185">Reference proteome</keyword>
<dbReference type="AlphaFoldDB" id="A0A069QLW6"/>
<gene>
    <name evidence="1" type="ORF">HMPREF1991_03077</name>
</gene>
<dbReference type="PATRIC" id="fig|1122985.7.peg.3181"/>
<sequence>MLYLFLFSKNSPMKKNKYIAPTMGIVNINVEFLCQSGPSLSPGSSPGDAWEADSKSLNVLDFDNYEEIDN</sequence>
<protein>
    <submittedName>
        <fullName evidence="1">Uncharacterized protein</fullName>
    </submittedName>
</protein>
<dbReference type="Proteomes" id="UP000027442">
    <property type="component" value="Unassembled WGS sequence"/>
</dbReference>
<proteinExistence type="predicted"/>
<name>A0A069QLW6_HOYLO</name>
<dbReference type="HOGENOM" id="CLU_2754512_0_0_10"/>
<evidence type="ECO:0000313" key="1">
    <source>
        <dbReference type="EMBL" id="KDR50836.1"/>
    </source>
</evidence>
<evidence type="ECO:0000313" key="2">
    <source>
        <dbReference type="Proteomes" id="UP000027442"/>
    </source>
</evidence>
<organism evidence="1 2">
    <name type="scientific">Hoylesella loescheii DSM 19665 = JCM 12249 = ATCC 15930</name>
    <dbReference type="NCBI Taxonomy" id="1122985"/>
    <lineage>
        <taxon>Bacteria</taxon>
        <taxon>Pseudomonadati</taxon>
        <taxon>Bacteroidota</taxon>
        <taxon>Bacteroidia</taxon>
        <taxon>Bacteroidales</taxon>
        <taxon>Prevotellaceae</taxon>
        <taxon>Hoylesella</taxon>
    </lineage>
</organism>
<comment type="caution">
    <text evidence="1">The sequence shown here is derived from an EMBL/GenBank/DDBJ whole genome shotgun (WGS) entry which is preliminary data.</text>
</comment>
<accession>A0A069QLW6</accession>